<organism evidence="1 2">
    <name type="scientific">Eumeta variegata</name>
    <name type="common">Bagworm moth</name>
    <name type="synonym">Eumeta japonica</name>
    <dbReference type="NCBI Taxonomy" id="151549"/>
    <lineage>
        <taxon>Eukaryota</taxon>
        <taxon>Metazoa</taxon>
        <taxon>Ecdysozoa</taxon>
        <taxon>Arthropoda</taxon>
        <taxon>Hexapoda</taxon>
        <taxon>Insecta</taxon>
        <taxon>Pterygota</taxon>
        <taxon>Neoptera</taxon>
        <taxon>Endopterygota</taxon>
        <taxon>Lepidoptera</taxon>
        <taxon>Glossata</taxon>
        <taxon>Ditrysia</taxon>
        <taxon>Tineoidea</taxon>
        <taxon>Psychidae</taxon>
        <taxon>Oiketicinae</taxon>
        <taxon>Eumeta</taxon>
    </lineage>
</organism>
<evidence type="ECO:0000313" key="2">
    <source>
        <dbReference type="Proteomes" id="UP000299102"/>
    </source>
</evidence>
<comment type="caution">
    <text evidence="1">The sequence shown here is derived from an EMBL/GenBank/DDBJ whole genome shotgun (WGS) entry which is preliminary data.</text>
</comment>
<protein>
    <submittedName>
        <fullName evidence="1">Uncharacterized protein</fullName>
    </submittedName>
</protein>
<accession>A0A4C1XD60</accession>
<evidence type="ECO:0000313" key="1">
    <source>
        <dbReference type="EMBL" id="GBP60892.1"/>
    </source>
</evidence>
<gene>
    <name evidence="1" type="ORF">EVAR_48696_1</name>
</gene>
<name>A0A4C1XD60_EUMVA</name>
<keyword evidence="2" id="KW-1185">Reference proteome</keyword>
<sequence length="132" mass="14170">MRIAVPHVRKKDAIALFPLKSGVLRVTAEIIYGKEEGNTTSMRRTIPSFQFAARRVITIAPGVAAQPSGTERRVTARGAHRRRAGPRVWRVSANAAAAGGYARTERASARTAVVRQSSAFPNSACAIINSSN</sequence>
<proteinExistence type="predicted"/>
<dbReference type="EMBL" id="BGZK01000799">
    <property type="protein sequence ID" value="GBP60892.1"/>
    <property type="molecule type" value="Genomic_DNA"/>
</dbReference>
<dbReference type="Proteomes" id="UP000299102">
    <property type="component" value="Unassembled WGS sequence"/>
</dbReference>
<dbReference type="AlphaFoldDB" id="A0A4C1XD60"/>
<reference evidence="1 2" key="1">
    <citation type="journal article" date="2019" name="Commun. Biol.">
        <title>The bagworm genome reveals a unique fibroin gene that provides high tensile strength.</title>
        <authorList>
            <person name="Kono N."/>
            <person name="Nakamura H."/>
            <person name="Ohtoshi R."/>
            <person name="Tomita M."/>
            <person name="Numata K."/>
            <person name="Arakawa K."/>
        </authorList>
    </citation>
    <scope>NUCLEOTIDE SEQUENCE [LARGE SCALE GENOMIC DNA]</scope>
</reference>